<evidence type="ECO:0000313" key="3">
    <source>
        <dbReference type="Proteomes" id="UP001500618"/>
    </source>
</evidence>
<reference evidence="3" key="1">
    <citation type="journal article" date="2019" name="Int. J. Syst. Evol. Microbiol.">
        <title>The Global Catalogue of Microorganisms (GCM) 10K type strain sequencing project: providing services to taxonomists for standard genome sequencing and annotation.</title>
        <authorList>
            <consortium name="The Broad Institute Genomics Platform"/>
            <consortium name="The Broad Institute Genome Sequencing Center for Infectious Disease"/>
            <person name="Wu L."/>
            <person name="Ma J."/>
        </authorList>
    </citation>
    <scope>NUCLEOTIDE SEQUENCE [LARGE SCALE GENOMIC DNA]</scope>
    <source>
        <strain evidence="3">JCM 14718</strain>
    </source>
</reference>
<keyword evidence="3" id="KW-1185">Reference proteome</keyword>
<dbReference type="InterPro" id="IPR011942">
    <property type="entry name" value="PHA_depoly_arom"/>
</dbReference>
<dbReference type="PANTHER" id="PTHR43798">
    <property type="entry name" value="MONOACYLGLYCEROL LIPASE"/>
    <property type="match status" value="1"/>
</dbReference>
<evidence type="ECO:0000259" key="1">
    <source>
        <dbReference type="Pfam" id="PF00561"/>
    </source>
</evidence>
<dbReference type="InterPro" id="IPR050266">
    <property type="entry name" value="AB_hydrolase_sf"/>
</dbReference>
<name>A0ABP4S665_9ACTN</name>
<comment type="caution">
    <text evidence="2">The sequence shown here is derived from an EMBL/GenBank/DDBJ whole genome shotgun (WGS) entry which is preliminary data.</text>
</comment>
<dbReference type="EMBL" id="BAAANY010000005">
    <property type="protein sequence ID" value="GAA1664512.1"/>
    <property type="molecule type" value="Genomic_DNA"/>
</dbReference>
<dbReference type="NCBIfam" id="TIGR02240">
    <property type="entry name" value="PHA_depoly_arom"/>
    <property type="match status" value="1"/>
</dbReference>
<sequence length="267" mass="29146">MNGTDVLRVGRQQLHVDIRAGEGTPLLLCNGIGANLELMRPFVERLEAMQGRRIPTIAFDVPGTGGSPTPRLPRWMTGHARLLRELVTKLGFPQVDVLGISWGGALAQEFAHLNPKLCRRVVLCATSMGMVMVPAHPRVLLALASPTRYFRPSRMRELGAAIYGGGFGEDKGVADAFARASRAPDPLGYYWQMLAGWGWTSAYYLPLLRQPVLLVAGDDDPIIPLVNAKMMARLLRKPTVHIVHGGGHLALLTHADELVPAIHTFLS</sequence>
<dbReference type="PRINTS" id="PR00111">
    <property type="entry name" value="ABHYDROLASE"/>
</dbReference>
<dbReference type="Proteomes" id="UP001500618">
    <property type="component" value="Unassembled WGS sequence"/>
</dbReference>
<dbReference type="Gene3D" id="3.40.50.1820">
    <property type="entry name" value="alpha/beta hydrolase"/>
    <property type="match status" value="1"/>
</dbReference>
<accession>A0ABP4S665</accession>
<dbReference type="InterPro" id="IPR029058">
    <property type="entry name" value="AB_hydrolase_fold"/>
</dbReference>
<proteinExistence type="predicted"/>
<dbReference type="SUPFAM" id="SSF53474">
    <property type="entry name" value="alpha/beta-Hydrolases"/>
    <property type="match status" value="1"/>
</dbReference>
<organism evidence="2 3">
    <name type="scientific">Fodinicola feengrottensis</name>
    <dbReference type="NCBI Taxonomy" id="435914"/>
    <lineage>
        <taxon>Bacteria</taxon>
        <taxon>Bacillati</taxon>
        <taxon>Actinomycetota</taxon>
        <taxon>Actinomycetes</taxon>
        <taxon>Mycobacteriales</taxon>
        <taxon>Fodinicola</taxon>
    </lineage>
</organism>
<protein>
    <submittedName>
        <fullName evidence="2">Poly(3-hydroxyalkanoate) depolymerase</fullName>
    </submittedName>
</protein>
<dbReference type="Pfam" id="PF00561">
    <property type="entry name" value="Abhydrolase_1"/>
    <property type="match status" value="1"/>
</dbReference>
<gene>
    <name evidence="2" type="primary">phaZ</name>
    <name evidence="2" type="ORF">GCM10009765_12580</name>
</gene>
<dbReference type="RefSeq" id="WP_344307985.1">
    <property type="nucleotide sequence ID" value="NZ_BAAANY010000005.1"/>
</dbReference>
<dbReference type="InterPro" id="IPR000073">
    <property type="entry name" value="AB_hydrolase_1"/>
</dbReference>
<dbReference type="PANTHER" id="PTHR43798:SF5">
    <property type="entry name" value="MONOACYLGLYCEROL LIPASE ABHD6"/>
    <property type="match status" value="1"/>
</dbReference>
<evidence type="ECO:0000313" key="2">
    <source>
        <dbReference type="EMBL" id="GAA1664512.1"/>
    </source>
</evidence>
<feature type="domain" description="AB hydrolase-1" evidence="1">
    <location>
        <begin position="25"/>
        <end position="255"/>
    </location>
</feature>